<dbReference type="InterPro" id="IPR046235">
    <property type="entry name" value="DUF6268"/>
</dbReference>
<proteinExistence type="predicted"/>
<dbReference type="Pfam" id="PF19783">
    <property type="entry name" value="DUF6268"/>
    <property type="match status" value="1"/>
</dbReference>
<accession>A0A1I7HLC9</accession>
<sequence>MKRIVFYITLIYSGIAFAQAPNEIKVEQSLFSGSNVANINKTKAVANFPLLRTNNTSLSIGGNYQLTNFEYVNKDVPFTTSEIENFNTFSGSLQFAQRIAGKWSFVAQGEAQISSNFENDLGSNDYFYNGSLVFRRIDTANQSTWTIGAVYNHQYGLNTPIPVISYAKQVNEKLGYKIGIPETNIHYILGTKHTFSAFAKLDGFMGSFNDDMQVKVSNYEAPGILKQTSVVSGLGYQFRFWKNFSAYVNAGFSVYNNMTIEDYDGNEIYDFDYKNGFYGNIGIQYHFLNKLLD</sequence>
<keyword evidence="1" id="KW-0732">Signal</keyword>
<protein>
    <recommendedName>
        <fullName evidence="2">DUF6268 domain-containing protein</fullName>
    </recommendedName>
</protein>
<organism evidence="3 4">
    <name type="scientific">Pustulibacterium marinum</name>
    <dbReference type="NCBI Taxonomy" id="1224947"/>
    <lineage>
        <taxon>Bacteria</taxon>
        <taxon>Pseudomonadati</taxon>
        <taxon>Bacteroidota</taxon>
        <taxon>Flavobacteriia</taxon>
        <taxon>Flavobacteriales</taxon>
        <taxon>Flavobacteriaceae</taxon>
        <taxon>Pustulibacterium</taxon>
    </lineage>
</organism>
<feature type="signal peptide" evidence="1">
    <location>
        <begin position="1"/>
        <end position="18"/>
    </location>
</feature>
<dbReference type="RefSeq" id="WP_143106418.1">
    <property type="nucleotide sequence ID" value="NZ_FPBK01000010.1"/>
</dbReference>
<feature type="chain" id="PRO_5011682602" description="DUF6268 domain-containing protein" evidence="1">
    <location>
        <begin position="19"/>
        <end position="293"/>
    </location>
</feature>
<evidence type="ECO:0000256" key="1">
    <source>
        <dbReference type="SAM" id="SignalP"/>
    </source>
</evidence>
<evidence type="ECO:0000313" key="3">
    <source>
        <dbReference type="EMBL" id="SFU61503.1"/>
    </source>
</evidence>
<dbReference type="Proteomes" id="UP000199138">
    <property type="component" value="Unassembled WGS sequence"/>
</dbReference>
<gene>
    <name evidence="3" type="ORF">SAMN05216480_1107</name>
</gene>
<feature type="domain" description="DUF6268" evidence="2">
    <location>
        <begin position="55"/>
        <end position="286"/>
    </location>
</feature>
<evidence type="ECO:0000259" key="2">
    <source>
        <dbReference type="Pfam" id="PF19783"/>
    </source>
</evidence>
<dbReference type="OrthoDB" id="1114906at2"/>
<keyword evidence="4" id="KW-1185">Reference proteome</keyword>
<dbReference type="STRING" id="1224947.SAMN05216480_1107"/>
<evidence type="ECO:0000313" key="4">
    <source>
        <dbReference type="Proteomes" id="UP000199138"/>
    </source>
</evidence>
<dbReference type="AlphaFoldDB" id="A0A1I7HLC9"/>
<name>A0A1I7HLC9_9FLAO</name>
<reference evidence="3 4" key="1">
    <citation type="submission" date="2016-10" db="EMBL/GenBank/DDBJ databases">
        <authorList>
            <person name="de Groot N.N."/>
        </authorList>
    </citation>
    <scope>NUCLEOTIDE SEQUENCE [LARGE SCALE GENOMIC DNA]</scope>
    <source>
        <strain evidence="3 4">CGMCC 1.12333</strain>
    </source>
</reference>
<dbReference type="EMBL" id="FPBK01000010">
    <property type="protein sequence ID" value="SFU61503.1"/>
    <property type="molecule type" value="Genomic_DNA"/>
</dbReference>